<dbReference type="Pfam" id="PF03795">
    <property type="entry name" value="YCII"/>
    <property type="match status" value="1"/>
</dbReference>
<dbReference type="EMBL" id="FOTY01000002">
    <property type="protein sequence ID" value="SFL54070.1"/>
    <property type="molecule type" value="Genomic_DNA"/>
</dbReference>
<organism evidence="3 4">
    <name type="scientific">Salibacterium qingdaonense</name>
    <dbReference type="NCBI Taxonomy" id="266892"/>
    <lineage>
        <taxon>Bacteria</taxon>
        <taxon>Bacillati</taxon>
        <taxon>Bacillota</taxon>
        <taxon>Bacilli</taxon>
        <taxon>Bacillales</taxon>
        <taxon>Bacillaceae</taxon>
    </lineage>
</organism>
<dbReference type="AlphaFoldDB" id="A0A1I4IIC2"/>
<dbReference type="PANTHER" id="PTHR37828:SF1">
    <property type="entry name" value="YCII-RELATED DOMAIN-CONTAINING PROTEIN"/>
    <property type="match status" value="1"/>
</dbReference>
<dbReference type="STRING" id="266892.SAMN04488054_10267"/>
<dbReference type="RefSeq" id="WP_090925351.1">
    <property type="nucleotide sequence ID" value="NZ_FOTY01000002.1"/>
</dbReference>
<sequence>MKLFAVLLPLKDKELSQTHRPEHLQFLEEQRNKGNVAANGKFTDGSGGLVIYRMPDKEAVEELVLNDPFVKHGARHYHIHEWEMVSGEWE</sequence>
<feature type="domain" description="YCII-related" evidence="2">
    <location>
        <begin position="7"/>
        <end position="83"/>
    </location>
</feature>
<evidence type="ECO:0000313" key="4">
    <source>
        <dbReference type="Proteomes" id="UP000199668"/>
    </source>
</evidence>
<accession>A0A1I4IIC2</accession>
<dbReference type="Gene3D" id="3.30.70.1060">
    <property type="entry name" value="Dimeric alpha+beta barrel"/>
    <property type="match status" value="1"/>
</dbReference>
<proteinExistence type="inferred from homology"/>
<dbReference type="Proteomes" id="UP000199668">
    <property type="component" value="Unassembled WGS sequence"/>
</dbReference>
<name>A0A1I4IIC2_9BACI</name>
<reference evidence="3 4" key="1">
    <citation type="submission" date="2016-10" db="EMBL/GenBank/DDBJ databases">
        <authorList>
            <person name="de Groot N.N."/>
        </authorList>
    </citation>
    <scope>NUCLEOTIDE SEQUENCE [LARGE SCALE GENOMIC DNA]</scope>
    <source>
        <strain evidence="3 4">CGMCC 1.6134</strain>
    </source>
</reference>
<keyword evidence="4" id="KW-1185">Reference proteome</keyword>
<comment type="similarity">
    <text evidence="1">Belongs to the YciI family.</text>
</comment>
<dbReference type="InterPro" id="IPR005545">
    <property type="entry name" value="YCII"/>
</dbReference>
<protein>
    <recommendedName>
        <fullName evidence="2">YCII-related domain-containing protein</fullName>
    </recommendedName>
</protein>
<evidence type="ECO:0000313" key="3">
    <source>
        <dbReference type="EMBL" id="SFL54070.1"/>
    </source>
</evidence>
<dbReference type="PANTHER" id="PTHR37828">
    <property type="entry name" value="GSR2449 PROTEIN"/>
    <property type="match status" value="1"/>
</dbReference>
<evidence type="ECO:0000259" key="2">
    <source>
        <dbReference type="Pfam" id="PF03795"/>
    </source>
</evidence>
<dbReference type="SUPFAM" id="SSF54909">
    <property type="entry name" value="Dimeric alpha+beta barrel"/>
    <property type="match status" value="1"/>
</dbReference>
<evidence type="ECO:0000256" key="1">
    <source>
        <dbReference type="ARBA" id="ARBA00007689"/>
    </source>
</evidence>
<gene>
    <name evidence="3" type="ORF">SAMN04488054_10267</name>
</gene>
<dbReference type="InterPro" id="IPR011008">
    <property type="entry name" value="Dimeric_a/b-barrel"/>
</dbReference>
<dbReference type="OrthoDB" id="162319at2"/>